<dbReference type="OrthoDB" id="9809450at2"/>
<protein>
    <submittedName>
        <fullName evidence="11">Sugar ABC transporter ATP-binding protein</fullName>
    </submittedName>
</protein>
<dbReference type="GO" id="GO:0005886">
    <property type="term" value="C:plasma membrane"/>
    <property type="evidence" value="ECO:0007669"/>
    <property type="project" value="UniProtKB-SubCell"/>
</dbReference>
<dbReference type="EMBL" id="MPIN01000002">
    <property type="protein sequence ID" value="OJH41144.1"/>
    <property type="molecule type" value="Genomic_DNA"/>
</dbReference>
<keyword evidence="9" id="KW-0472">Membrane</keyword>
<sequence length="494" mass="54312">MSTEPILVARGVQKRFPGVHALAGVDLEVRAGEVHSLMGQNGAGKSTLIKILTGVYARDGGALTFEGRDFHPTSPGDAQKKGISTIYQELSLIPTLTVAENLFLGRAPRRWFGIDWRAMRRQAEEILATFDLHVDVTQPLGTLSAAVQQLVAIARAVQTRARVIIMDEPTSSLDSHETEVLLDTIVKLKQRGLGIIFVTHFLDQVYRVSDRITVLRNGTHVGTYEASQLSRLDLVSHMLGKVPEEVEPALHEHGPTQRPVVVEARALERRGVPAFDLTLHEGEVVGFAGLLGSGRTEAARLLFGADHARSGTLNGEPSKGPRHSIARGMAFLPEDRKAEGIFPELSVRENIAMVVQRKLGFTLSYAHQVQLAQEFVTKLGIKTPSVEQPIRLLSGGNQQKVILARWLAYEPRLLILDEPTRGIDVGAKGEIEKLIQQLSQKGLAVLFISAALEEVLRLSHRIAVFRDRKKVGELSRTTLPEVMKMIASEETDAR</sequence>
<evidence type="ECO:0000313" key="12">
    <source>
        <dbReference type="Proteomes" id="UP000182229"/>
    </source>
</evidence>
<dbReference type="InterPro" id="IPR017871">
    <property type="entry name" value="ABC_transporter-like_CS"/>
</dbReference>
<keyword evidence="2" id="KW-0813">Transport</keyword>
<dbReference type="Proteomes" id="UP000182229">
    <property type="component" value="Unassembled WGS sequence"/>
</dbReference>
<evidence type="ECO:0000256" key="1">
    <source>
        <dbReference type="ARBA" id="ARBA00004202"/>
    </source>
</evidence>
<comment type="subcellular location">
    <subcellularLocation>
        <location evidence="1">Cell membrane</location>
        <topology evidence="1">Peripheral membrane protein</topology>
    </subcellularLocation>
</comment>
<evidence type="ECO:0000256" key="6">
    <source>
        <dbReference type="ARBA" id="ARBA00022741"/>
    </source>
</evidence>
<dbReference type="PROSITE" id="PS00211">
    <property type="entry name" value="ABC_TRANSPORTER_1"/>
    <property type="match status" value="1"/>
</dbReference>
<comment type="caution">
    <text evidence="11">The sequence shown here is derived from an EMBL/GenBank/DDBJ whole genome shotgun (WGS) entry which is preliminary data.</text>
</comment>
<evidence type="ECO:0000256" key="9">
    <source>
        <dbReference type="ARBA" id="ARBA00023136"/>
    </source>
</evidence>
<dbReference type="Pfam" id="PF00005">
    <property type="entry name" value="ABC_tran"/>
    <property type="match status" value="2"/>
</dbReference>
<evidence type="ECO:0000256" key="8">
    <source>
        <dbReference type="ARBA" id="ARBA00022967"/>
    </source>
</evidence>
<evidence type="ECO:0000256" key="2">
    <source>
        <dbReference type="ARBA" id="ARBA00022448"/>
    </source>
</evidence>
<dbReference type="AlphaFoldDB" id="A0A1L9BFU4"/>
<dbReference type="Gene3D" id="3.40.50.300">
    <property type="entry name" value="P-loop containing nucleotide triphosphate hydrolases"/>
    <property type="match status" value="2"/>
</dbReference>
<dbReference type="InterPro" id="IPR003593">
    <property type="entry name" value="AAA+_ATPase"/>
</dbReference>
<reference evidence="12" key="1">
    <citation type="submission" date="2016-11" db="EMBL/GenBank/DDBJ databases">
        <authorList>
            <person name="Shukria A."/>
            <person name="Stevens D.C."/>
        </authorList>
    </citation>
    <scope>NUCLEOTIDE SEQUENCE [LARGE SCALE GENOMIC DNA]</scope>
    <source>
        <strain evidence="12">Cbfe23</strain>
    </source>
</reference>
<keyword evidence="12" id="KW-1185">Reference proteome</keyword>
<reference evidence="11 12" key="2">
    <citation type="submission" date="2016-12" db="EMBL/GenBank/DDBJ databases">
        <title>Draft Genome Sequence of Cystobacter ferrugineus Strain Cbfe23.</title>
        <authorList>
            <person name="Akbar S."/>
            <person name="Dowd S.E."/>
            <person name="Stevens D.C."/>
        </authorList>
    </citation>
    <scope>NUCLEOTIDE SEQUENCE [LARGE SCALE GENOMIC DNA]</scope>
    <source>
        <strain evidence="11 12">Cbfe23</strain>
    </source>
</reference>
<dbReference type="InterPro" id="IPR003439">
    <property type="entry name" value="ABC_transporter-like_ATP-bd"/>
</dbReference>
<dbReference type="GO" id="GO:0016887">
    <property type="term" value="F:ATP hydrolysis activity"/>
    <property type="evidence" value="ECO:0007669"/>
    <property type="project" value="InterPro"/>
</dbReference>
<evidence type="ECO:0000256" key="5">
    <source>
        <dbReference type="ARBA" id="ARBA00022737"/>
    </source>
</evidence>
<evidence type="ECO:0000256" key="7">
    <source>
        <dbReference type="ARBA" id="ARBA00022840"/>
    </source>
</evidence>
<feature type="domain" description="ABC transporter" evidence="10">
    <location>
        <begin position="7"/>
        <end position="242"/>
    </location>
</feature>
<keyword evidence="6" id="KW-0547">Nucleotide-binding</keyword>
<evidence type="ECO:0000256" key="3">
    <source>
        <dbReference type="ARBA" id="ARBA00022475"/>
    </source>
</evidence>
<dbReference type="InterPro" id="IPR050107">
    <property type="entry name" value="ABC_carbohydrate_import_ATPase"/>
</dbReference>
<proteinExistence type="predicted"/>
<dbReference type="FunFam" id="3.40.50.300:FF:000127">
    <property type="entry name" value="Ribose import ATP-binding protein RbsA"/>
    <property type="match status" value="1"/>
</dbReference>
<gene>
    <name evidence="11" type="ORF">BON30_09655</name>
</gene>
<dbReference type="CDD" id="cd03216">
    <property type="entry name" value="ABC_Carb_Monos_I"/>
    <property type="match status" value="1"/>
</dbReference>
<dbReference type="RefSeq" id="WP_071897577.1">
    <property type="nucleotide sequence ID" value="NZ_MPIN01000002.1"/>
</dbReference>
<evidence type="ECO:0000259" key="10">
    <source>
        <dbReference type="PROSITE" id="PS50893"/>
    </source>
</evidence>
<organism evidence="11 12">
    <name type="scientific">Cystobacter ferrugineus</name>
    <dbReference type="NCBI Taxonomy" id="83449"/>
    <lineage>
        <taxon>Bacteria</taxon>
        <taxon>Pseudomonadati</taxon>
        <taxon>Myxococcota</taxon>
        <taxon>Myxococcia</taxon>
        <taxon>Myxococcales</taxon>
        <taxon>Cystobacterineae</taxon>
        <taxon>Archangiaceae</taxon>
        <taxon>Cystobacter</taxon>
    </lineage>
</organism>
<name>A0A1L9BFU4_9BACT</name>
<dbReference type="GO" id="GO:0005524">
    <property type="term" value="F:ATP binding"/>
    <property type="evidence" value="ECO:0007669"/>
    <property type="project" value="UniProtKB-KW"/>
</dbReference>
<dbReference type="PROSITE" id="PS50893">
    <property type="entry name" value="ABC_TRANSPORTER_2"/>
    <property type="match status" value="2"/>
</dbReference>
<evidence type="ECO:0000256" key="4">
    <source>
        <dbReference type="ARBA" id="ARBA00022597"/>
    </source>
</evidence>
<feature type="domain" description="ABC transporter" evidence="10">
    <location>
        <begin position="256"/>
        <end position="492"/>
    </location>
</feature>
<keyword evidence="5" id="KW-0677">Repeat</keyword>
<accession>A0A1L9BFU4</accession>
<keyword evidence="4" id="KW-0762">Sugar transport</keyword>
<dbReference type="SUPFAM" id="SSF52540">
    <property type="entry name" value="P-loop containing nucleoside triphosphate hydrolases"/>
    <property type="match status" value="2"/>
</dbReference>
<dbReference type="PANTHER" id="PTHR43790">
    <property type="entry name" value="CARBOHYDRATE TRANSPORT ATP-BINDING PROTEIN MG119-RELATED"/>
    <property type="match status" value="1"/>
</dbReference>
<dbReference type="SMART" id="SM00382">
    <property type="entry name" value="AAA"/>
    <property type="match status" value="2"/>
</dbReference>
<evidence type="ECO:0000313" key="11">
    <source>
        <dbReference type="EMBL" id="OJH41144.1"/>
    </source>
</evidence>
<keyword evidence="8" id="KW-1278">Translocase</keyword>
<dbReference type="PANTHER" id="PTHR43790:SF9">
    <property type="entry name" value="GALACTOFURANOSE TRANSPORTER ATP-BINDING PROTEIN YTFR"/>
    <property type="match status" value="1"/>
</dbReference>
<dbReference type="STRING" id="83449.BON30_09655"/>
<dbReference type="InterPro" id="IPR027417">
    <property type="entry name" value="P-loop_NTPase"/>
</dbReference>
<dbReference type="CDD" id="cd03215">
    <property type="entry name" value="ABC_Carb_Monos_II"/>
    <property type="match status" value="1"/>
</dbReference>
<keyword evidence="7 11" id="KW-0067">ATP-binding</keyword>
<keyword evidence="3" id="KW-1003">Cell membrane</keyword>